<dbReference type="EMBL" id="BMEX01000002">
    <property type="protein sequence ID" value="GGA36558.1"/>
    <property type="molecule type" value="Genomic_DNA"/>
</dbReference>
<keyword evidence="2" id="KW-1185">Reference proteome</keyword>
<proteinExistence type="predicted"/>
<reference evidence="2" key="1">
    <citation type="journal article" date="2019" name="Int. J. Syst. Evol. Microbiol.">
        <title>The Global Catalogue of Microorganisms (GCM) 10K type strain sequencing project: providing services to taxonomists for standard genome sequencing and annotation.</title>
        <authorList>
            <consortium name="The Broad Institute Genomics Platform"/>
            <consortium name="The Broad Institute Genome Sequencing Center for Infectious Disease"/>
            <person name="Wu L."/>
            <person name="Ma J."/>
        </authorList>
    </citation>
    <scope>NUCLEOTIDE SEQUENCE [LARGE SCALE GENOMIC DNA]</scope>
    <source>
        <strain evidence="2">CGMCC 1.12404</strain>
    </source>
</reference>
<evidence type="ECO:0000313" key="2">
    <source>
        <dbReference type="Proteomes" id="UP000617979"/>
    </source>
</evidence>
<comment type="caution">
    <text evidence="1">The sequence shown here is derived from an EMBL/GenBank/DDBJ whole genome shotgun (WGS) entry which is preliminary data.</text>
</comment>
<name>A0ABQ1G514_9BACL</name>
<gene>
    <name evidence="1" type="ORF">GCM10007416_06850</name>
</gene>
<organism evidence="1 2">
    <name type="scientific">Kroppenstedtia guangzhouensis</name>
    <dbReference type="NCBI Taxonomy" id="1274356"/>
    <lineage>
        <taxon>Bacteria</taxon>
        <taxon>Bacillati</taxon>
        <taxon>Bacillota</taxon>
        <taxon>Bacilli</taxon>
        <taxon>Bacillales</taxon>
        <taxon>Thermoactinomycetaceae</taxon>
        <taxon>Kroppenstedtia</taxon>
    </lineage>
</organism>
<dbReference type="Proteomes" id="UP000617979">
    <property type="component" value="Unassembled WGS sequence"/>
</dbReference>
<protein>
    <submittedName>
        <fullName evidence="1">Uncharacterized protein</fullName>
    </submittedName>
</protein>
<accession>A0ABQ1G514</accession>
<sequence>MGRVSDKAGRFFERRTDRFLNLCFEDGGAAELKSYDIRHELPSVDDYMRLREACVIVSDHCKKLTETCALVRTEAPLSRPCFLPMKADQHP</sequence>
<evidence type="ECO:0000313" key="1">
    <source>
        <dbReference type="EMBL" id="GGA36558.1"/>
    </source>
</evidence>